<dbReference type="InterPro" id="IPR007569">
    <property type="entry name" value="DUF559"/>
</dbReference>
<evidence type="ECO:0000313" key="3">
    <source>
        <dbReference type="EMBL" id="MET3869027.1"/>
    </source>
</evidence>
<sequence>MSRSIPRARSLRRAQTSAEAELWRVLRNRALNGWKFRRQHPIDRFVVDFACLKARLIVEVDGATHSTASEVARDAARTAILESLGFALLRIPNADIHEHRDGVRETILAALERRDTVESRSRSGWDAGDRRARAERGAGPLSRAGEG</sequence>
<feature type="compositionally biased region" description="Basic and acidic residues" evidence="1">
    <location>
        <begin position="118"/>
        <end position="136"/>
    </location>
</feature>
<dbReference type="InterPro" id="IPR047216">
    <property type="entry name" value="Endonuclease_DUF559_bact"/>
</dbReference>
<evidence type="ECO:0000259" key="2">
    <source>
        <dbReference type="Pfam" id="PF04480"/>
    </source>
</evidence>
<dbReference type="SUPFAM" id="SSF52980">
    <property type="entry name" value="Restriction endonuclease-like"/>
    <property type="match status" value="1"/>
</dbReference>
<keyword evidence="3" id="KW-0255">Endonuclease</keyword>
<dbReference type="Proteomes" id="UP001549119">
    <property type="component" value="Unassembled WGS sequence"/>
</dbReference>
<name>A0ABV2NR90_9HYPH</name>
<protein>
    <submittedName>
        <fullName evidence="3">Very-short-patch-repair endonuclease</fullName>
    </submittedName>
</protein>
<feature type="domain" description="DUF559" evidence="2">
    <location>
        <begin position="6"/>
        <end position="112"/>
    </location>
</feature>
<dbReference type="PANTHER" id="PTHR38590">
    <property type="entry name" value="BLL0828 PROTEIN"/>
    <property type="match status" value="1"/>
</dbReference>
<dbReference type="CDD" id="cd01038">
    <property type="entry name" value="Endonuclease_DUF559"/>
    <property type="match status" value="1"/>
</dbReference>
<dbReference type="EMBL" id="JBEPNW010000002">
    <property type="protein sequence ID" value="MET3869027.1"/>
    <property type="molecule type" value="Genomic_DNA"/>
</dbReference>
<proteinExistence type="predicted"/>
<keyword evidence="3" id="KW-0540">Nuclease</keyword>
<feature type="region of interest" description="Disordered" evidence="1">
    <location>
        <begin position="118"/>
        <end position="147"/>
    </location>
</feature>
<gene>
    <name evidence="3" type="ORF">ABIC20_006336</name>
</gene>
<dbReference type="InterPro" id="IPR011335">
    <property type="entry name" value="Restrct_endonuc-II-like"/>
</dbReference>
<dbReference type="RefSeq" id="WP_083374336.1">
    <property type="nucleotide sequence ID" value="NZ_JBEPNV010000001.1"/>
</dbReference>
<organism evidence="3 4">
    <name type="scientific">Methylobacterium radiotolerans</name>
    <dbReference type="NCBI Taxonomy" id="31998"/>
    <lineage>
        <taxon>Bacteria</taxon>
        <taxon>Pseudomonadati</taxon>
        <taxon>Pseudomonadota</taxon>
        <taxon>Alphaproteobacteria</taxon>
        <taxon>Hyphomicrobiales</taxon>
        <taxon>Methylobacteriaceae</taxon>
        <taxon>Methylobacterium</taxon>
    </lineage>
</organism>
<dbReference type="PANTHER" id="PTHR38590:SF1">
    <property type="entry name" value="BLL0828 PROTEIN"/>
    <property type="match status" value="1"/>
</dbReference>
<comment type="caution">
    <text evidence="3">The sequence shown here is derived from an EMBL/GenBank/DDBJ whole genome shotgun (WGS) entry which is preliminary data.</text>
</comment>
<keyword evidence="4" id="KW-1185">Reference proteome</keyword>
<dbReference type="Pfam" id="PF04480">
    <property type="entry name" value="DUF559"/>
    <property type="match status" value="1"/>
</dbReference>
<dbReference type="Gene3D" id="3.40.960.10">
    <property type="entry name" value="VSR Endonuclease"/>
    <property type="match status" value="1"/>
</dbReference>
<evidence type="ECO:0000313" key="4">
    <source>
        <dbReference type="Proteomes" id="UP001549119"/>
    </source>
</evidence>
<evidence type="ECO:0000256" key="1">
    <source>
        <dbReference type="SAM" id="MobiDB-lite"/>
    </source>
</evidence>
<keyword evidence="3" id="KW-0378">Hydrolase</keyword>
<reference evidence="3 4" key="1">
    <citation type="submission" date="2024-06" db="EMBL/GenBank/DDBJ databases">
        <title>Genomics of switchgrass bacterial isolates.</title>
        <authorList>
            <person name="Shade A."/>
        </authorList>
    </citation>
    <scope>NUCLEOTIDE SEQUENCE [LARGE SCALE GENOMIC DNA]</scope>
    <source>
        <strain evidence="3 4">PvP084</strain>
    </source>
</reference>
<dbReference type="GO" id="GO:0004519">
    <property type="term" value="F:endonuclease activity"/>
    <property type="evidence" value="ECO:0007669"/>
    <property type="project" value="UniProtKB-KW"/>
</dbReference>
<accession>A0ABV2NR90</accession>